<sequence>MNSITERWIQTCRRELLDKTLIWNQRLPGPAPLPSRLSFVPAAYRPVNVRDRHERPARRKFAVI</sequence>
<gene>
    <name evidence="1" type="ORF">EEJ42_18340</name>
</gene>
<name>A0A3M8W277_9ACTN</name>
<dbReference type="AlphaFoldDB" id="A0A3M8W277"/>
<dbReference type="EMBL" id="RIBZ01000239">
    <property type="protein sequence ID" value="RNG23537.1"/>
    <property type="molecule type" value="Genomic_DNA"/>
</dbReference>
<evidence type="ECO:0000313" key="2">
    <source>
        <dbReference type="Proteomes" id="UP000275401"/>
    </source>
</evidence>
<reference evidence="1 2" key="1">
    <citation type="submission" date="2018-11" db="EMBL/GenBank/DDBJ databases">
        <title>The Potential of Streptomyces as Biocontrol Agents against the Tomato grey mould, Botrytis cinerea (Gray mold) Frontiers in Microbiology.</title>
        <authorList>
            <person name="Li D."/>
        </authorList>
    </citation>
    <scope>NUCLEOTIDE SEQUENCE [LARGE SCALE GENOMIC DNA]</scope>
    <source>
        <strain evidence="1 2">NEAU-LD23</strain>
    </source>
</reference>
<evidence type="ECO:0000313" key="1">
    <source>
        <dbReference type="EMBL" id="RNG23537.1"/>
    </source>
</evidence>
<proteinExistence type="predicted"/>
<organism evidence="1 2">
    <name type="scientific">Streptomyces botrytidirepellens</name>
    <dbReference type="NCBI Taxonomy" id="2486417"/>
    <lineage>
        <taxon>Bacteria</taxon>
        <taxon>Bacillati</taxon>
        <taxon>Actinomycetota</taxon>
        <taxon>Actinomycetes</taxon>
        <taxon>Kitasatosporales</taxon>
        <taxon>Streptomycetaceae</taxon>
        <taxon>Streptomyces</taxon>
    </lineage>
</organism>
<comment type="caution">
    <text evidence="1">The sequence shown here is derived from an EMBL/GenBank/DDBJ whole genome shotgun (WGS) entry which is preliminary data.</text>
</comment>
<keyword evidence="2" id="KW-1185">Reference proteome</keyword>
<dbReference type="Proteomes" id="UP000275401">
    <property type="component" value="Unassembled WGS sequence"/>
</dbReference>
<accession>A0A3M8W277</accession>
<protein>
    <submittedName>
        <fullName evidence="1">Uncharacterized protein</fullName>
    </submittedName>
</protein>